<dbReference type="EMBL" id="CP021255">
    <property type="protein sequence ID" value="AVD70620.1"/>
    <property type="molecule type" value="Genomic_DNA"/>
</dbReference>
<dbReference type="GO" id="GO:0005886">
    <property type="term" value="C:plasma membrane"/>
    <property type="evidence" value="ECO:0007669"/>
    <property type="project" value="UniProtKB-SubCell"/>
</dbReference>
<keyword evidence="6" id="KW-0067">ATP-binding</keyword>
<evidence type="ECO:0000256" key="2">
    <source>
        <dbReference type="ARBA" id="ARBA00005417"/>
    </source>
</evidence>
<protein>
    <recommendedName>
        <fullName evidence="8">ABC transporter domain-containing protein</fullName>
    </recommendedName>
</protein>
<evidence type="ECO:0000313" key="10">
    <source>
        <dbReference type="Proteomes" id="UP000239867"/>
    </source>
</evidence>
<gene>
    <name evidence="9" type="ORF">CAY53_03235</name>
</gene>
<dbReference type="RefSeq" id="WP_104935913.1">
    <property type="nucleotide sequence ID" value="NZ_CP021255.1"/>
</dbReference>
<keyword evidence="5" id="KW-0547">Nucleotide-binding</keyword>
<evidence type="ECO:0000256" key="1">
    <source>
        <dbReference type="ARBA" id="ARBA00004202"/>
    </source>
</evidence>
<dbReference type="AlphaFoldDB" id="A0A2L1GLQ8"/>
<dbReference type="SUPFAM" id="SSF52540">
    <property type="entry name" value="P-loop containing nucleoside triphosphate hydrolases"/>
    <property type="match status" value="1"/>
</dbReference>
<dbReference type="SMART" id="SM00382">
    <property type="entry name" value="AAA"/>
    <property type="match status" value="1"/>
</dbReference>
<evidence type="ECO:0000259" key="8">
    <source>
        <dbReference type="PROSITE" id="PS50893"/>
    </source>
</evidence>
<keyword evidence="7" id="KW-0472">Membrane</keyword>
<organism evidence="9 10">
    <name type="scientific">Desulfobulbus oralis</name>
    <dbReference type="NCBI Taxonomy" id="1986146"/>
    <lineage>
        <taxon>Bacteria</taxon>
        <taxon>Pseudomonadati</taxon>
        <taxon>Thermodesulfobacteriota</taxon>
        <taxon>Desulfobulbia</taxon>
        <taxon>Desulfobulbales</taxon>
        <taxon>Desulfobulbaceae</taxon>
        <taxon>Desulfobulbus</taxon>
    </lineage>
</organism>
<sequence>MTKAGAAPAPLLAVAGLVARRQGRLVLDHLSFTLAEGQCLVICGPSGCGKTTLLRAISGLDPVDGGTVRLDGQLRNGPGRRGCGRGEVGMVFQGEQLYRHLSLLDNITIAPRLVHGVPRRQAEAEAMGLLRAIGLEDKAARHPGQLSGGERQRGAIARALALSPRLMLFDEPTSALDPSCVREVLGLIRQIREQGQTMVVVTHQTAFARSIADSIVVMERGRILDVGSPEQVLLEPGTATTRQLFSGGLPEVSALDRVRLSGTLTIGIAAEGPNVALESLRCNPVLALLARRQGCTPALRRLDFTTPPLLLRAGLADLLLVRNSSDPAGLVMLPESEGLPPGLALAAAANDTLWLKALGRG</sequence>
<keyword evidence="4" id="KW-1003">Cell membrane</keyword>
<dbReference type="InterPro" id="IPR003439">
    <property type="entry name" value="ABC_transporter-like_ATP-bd"/>
</dbReference>
<evidence type="ECO:0000256" key="4">
    <source>
        <dbReference type="ARBA" id="ARBA00022475"/>
    </source>
</evidence>
<evidence type="ECO:0000256" key="7">
    <source>
        <dbReference type="ARBA" id="ARBA00023136"/>
    </source>
</evidence>
<dbReference type="Pfam" id="PF00005">
    <property type="entry name" value="ABC_tran"/>
    <property type="match status" value="1"/>
</dbReference>
<dbReference type="PANTHER" id="PTHR43166:SF9">
    <property type="entry name" value="GLUTAMATE_ASPARTATE IMPORT ATP-BINDING PROTEIN GLTL"/>
    <property type="match status" value="1"/>
</dbReference>
<dbReference type="Gene3D" id="3.40.50.300">
    <property type="entry name" value="P-loop containing nucleotide triphosphate hydrolases"/>
    <property type="match status" value="1"/>
</dbReference>
<dbReference type="InterPro" id="IPR027417">
    <property type="entry name" value="P-loop_NTPase"/>
</dbReference>
<evidence type="ECO:0000256" key="3">
    <source>
        <dbReference type="ARBA" id="ARBA00022448"/>
    </source>
</evidence>
<comment type="similarity">
    <text evidence="2">Belongs to the ABC transporter superfamily.</text>
</comment>
<dbReference type="GO" id="GO:0005524">
    <property type="term" value="F:ATP binding"/>
    <property type="evidence" value="ECO:0007669"/>
    <property type="project" value="UniProtKB-KW"/>
</dbReference>
<evidence type="ECO:0000256" key="5">
    <source>
        <dbReference type="ARBA" id="ARBA00022741"/>
    </source>
</evidence>
<dbReference type="InterPro" id="IPR003593">
    <property type="entry name" value="AAA+_ATPase"/>
</dbReference>
<proteinExistence type="inferred from homology"/>
<dbReference type="InterPro" id="IPR050086">
    <property type="entry name" value="MetN_ABC_transporter-like"/>
</dbReference>
<dbReference type="PANTHER" id="PTHR43166">
    <property type="entry name" value="AMINO ACID IMPORT ATP-BINDING PROTEIN"/>
    <property type="match status" value="1"/>
</dbReference>
<comment type="subcellular location">
    <subcellularLocation>
        <location evidence="1">Cell membrane</location>
        <topology evidence="1">Peripheral membrane protein</topology>
    </subcellularLocation>
</comment>
<keyword evidence="3" id="KW-0813">Transport</keyword>
<evidence type="ECO:0000256" key="6">
    <source>
        <dbReference type="ARBA" id="ARBA00022840"/>
    </source>
</evidence>
<dbReference type="KEGG" id="deo:CAY53_03235"/>
<dbReference type="GO" id="GO:0016887">
    <property type="term" value="F:ATP hydrolysis activity"/>
    <property type="evidence" value="ECO:0007669"/>
    <property type="project" value="InterPro"/>
</dbReference>
<dbReference type="Proteomes" id="UP000239867">
    <property type="component" value="Chromosome"/>
</dbReference>
<accession>A0A2L1GLQ8</accession>
<dbReference type="PROSITE" id="PS50893">
    <property type="entry name" value="ABC_TRANSPORTER_2"/>
    <property type="match status" value="1"/>
</dbReference>
<reference evidence="9 10" key="1">
    <citation type="journal article" date="2018" name="MBio">
        <title>Insights into the evolution of host association through the isolation and characterization of a novel human periodontal pathobiont, Desulfobulbus oralis.</title>
        <authorList>
            <person name="Cross K.L."/>
            <person name="Chirania P."/>
            <person name="Xiong W."/>
            <person name="Beall C.J."/>
            <person name="Elkins J.G."/>
            <person name="Giannone R.J."/>
            <person name="Griffen A.L."/>
            <person name="Guss A.M."/>
            <person name="Hettich R.L."/>
            <person name="Joshi S.S."/>
            <person name="Mokrzan E.M."/>
            <person name="Martin R.K."/>
            <person name="Zhulin I.B."/>
            <person name="Leys E.J."/>
            <person name="Podar M."/>
        </authorList>
    </citation>
    <scope>NUCLEOTIDE SEQUENCE [LARGE SCALE GENOMIC DNA]</scope>
    <source>
        <strain evidence="9 10">ORNL</strain>
    </source>
</reference>
<name>A0A2L1GLQ8_9BACT</name>
<dbReference type="OrthoDB" id="9809450at2"/>
<evidence type="ECO:0000313" key="9">
    <source>
        <dbReference type="EMBL" id="AVD70620.1"/>
    </source>
</evidence>
<feature type="domain" description="ABC transporter" evidence="8">
    <location>
        <begin position="12"/>
        <end position="245"/>
    </location>
</feature>
<keyword evidence="10" id="KW-1185">Reference proteome</keyword>